<accession>A0A9P7VN05</accession>
<dbReference type="AlphaFoldDB" id="A0A9P7VN05"/>
<dbReference type="EMBL" id="MU250546">
    <property type="protein sequence ID" value="KAG7443310.1"/>
    <property type="molecule type" value="Genomic_DNA"/>
</dbReference>
<evidence type="ECO:0000313" key="1">
    <source>
        <dbReference type="EMBL" id="KAG7443310.1"/>
    </source>
</evidence>
<evidence type="ECO:0000313" key="2">
    <source>
        <dbReference type="Proteomes" id="UP000812287"/>
    </source>
</evidence>
<organism evidence="1 2">
    <name type="scientific">Guyanagaster necrorhizus</name>
    <dbReference type="NCBI Taxonomy" id="856835"/>
    <lineage>
        <taxon>Eukaryota</taxon>
        <taxon>Fungi</taxon>
        <taxon>Dikarya</taxon>
        <taxon>Basidiomycota</taxon>
        <taxon>Agaricomycotina</taxon>
        <taxon>Agaricomycetes</taxon>
        <taxon>Agaricomycetidae</taxon>
        <taxon>Agaricales</taxon>
        <taxon>Marasmiineae</taxon>
        <taxon>Physalacriaceae</taxon>
        <taxon>Guyanagaster</taxon>
    </lineage>
</organism>
<reference evidence="1" key="1">
    <citation type="submission" date="2020-11" db="EMBL/GenBank/DDBJ databases">
        <title>Adaptations for nitrogen fixation in a non-lichenized fungal sporocarp promotes dispersal by wood-feeding termites.</title>
        <authorList>
            <consortium name="DOE Joint Genome Institute"/>
            <person name="Koch R.A."/>
            <person name="Yoon G."/>
            <person name="Arayal U."/>
            <person name="Lail K."/>
            <person name="Amirebrahimi M."/>
            <person name="Labutti K."/>
            <person name="Lipzen A."/>
            <person name="Riley R."/>
            <person name="Barry K."/>
            <person name="Henrissat B."/>
            <person name="Grigoriev I.V."/>
            <person name="Herr J.R."/>
            <person name="Aime M.C."/>
        </authorList>
    </citation>
    <scope>NUCLEOTIDE SEQUENCE</scope>
    <source>
        <strain evidence="1">MCA 3950</strain>
    </source>
</reference>
<gene>
    <name evidence="1" type="ORF">BT62DRAFT_340311</name>
</gene>
<keyword evidence="2" id="KW-1185">Reference proteome</keyword>
<dbReference type="GeneID" id="66102857"/>
<sequence>MCERDRIKCQGGFVCASCWQAQVYVLLVIRLTGQWNSSESSGLRRSRDAASCSSHAAAIL</sequence>
<protein>
    <submittedName>
        <fullName evidence="1">Uncharacterized protein</fullName>
    </submittedName>
</protein>
<name>A0A9P7VN05_9AGAR</name>
<comment type="caution">
    <text evidence="1">The sequence shown here is derived from an EMBL/GenBank/DDBJ whole genome shotgun (WGS) entry which is preliminary data.</text>
</comment>
<proteinExistence type="predicted"/>
<dbReference type="RefSeq" id="XP_043036810.1">
    <property type="nucleotide sequence ID" value="XM_043180561.1"/>
</dbReference>
<dbReference type="Proteomes" id="UP000812287">
    <property type="component" value="Unassembled WGS sequence"/>
</dbReference>